<feature type="compositionally biased region" description="Low complexity" evidence="1">
    <location>
        <begin position="93"/>
        <end position="102"/>
    </location>
</feature>
<reference evidence="2 3" key="1">
    <citation type="journal article" date="2015" name="Genome Biol. Evol.">
        <title>Comparative Genomics of a Bacterivorous Green Alga Reveals Evolutionary Causalities and Consequences of Phago-Mixotrophic Mode of Nutrition.</title>
        <authorList>
            <person name="Burns J.A."/>
            <person name="Paasch A."/>
            <person name="Narechania A."/>
            <person name="Kim E."/>
        </authorList>
    </citation>
    <scope>NUCLEOTIDE SEQUENCE [LARGE SCALE GENOMIC DNA]</scope>
    <source>
        <strain evidence="2 3">PLY_AMNH</strain>
    </source>
</reference>
<protein>
    <submittedName>
        <fullName evidence="2">Uncharacterized protein</fullName>
    </submittedName>
</protein>
<feature type="compositionally biased region" description="Basic and acidic residues" evidence="1">
    <location>
        <begin position="48"/>
        <end position="63"/>
    </location>
</feature>
<feature type="region of interest" description="Disordered" evidence="1">
    <location>
        <begin position="93"/>
        <end position="148"/>
    </location>
</feature>
<dbReference type="EMBL" id="LGRX02033202">
    <property type="protein sequence ID" value="KAK3242270.1"/>
    <property type="molecule type" value="Genomic_DNA"/>
</dbReference>
<dbReference type="AlphaFoldDB" id="A0AAE0BUX7"/>
<proteinExistence type="predicted"/>
<evidence type="ECO:0000313" key="2">
    <source>
        <dbReference type="EMBL" id="KAK3242270.1"/>
    </source>
</evidence>
<gene>
    <name evidence="2" type="ORF">CYMTET_48027</name>
</gene>
<sequence length="422" mass="46651">MVAVGAIAVATGGENAPGVCLFLEHDSDRRSHRSSACHITRRLGVGQAHHENQKRYGKRDSIRRGAAGSGNPGNGVTICRRCHTCRQEEQEAAATKEAGAQQIRPQRQIEEPAANQQERSNGTKRLEDKGPTNALPLEMTKQPQQTGQDEKNFELLNALVQQQEAGQAEGGVAQKENPPTQLEEAARYHGGTRSNHEPVAEQAGGEDDLELQGLLDDQGPPVTKEWLDKEMQHLDYEMAQSGKIEGTSCPLKDCGRRKVIAAKGFLIRPGHPLGGCLHPRMRGITTSRADAMAELLAKELRNHRKGGCWIIAYMGKKEGAATKPRILPDFILTRGQCRDDGKDNRRARTTEGPADRKDDIPSFVDMVLIEGLECATENSRMTQKGGPTQVIMLHLIEIAHTDDEHWGSKLVEKWTKYRWCTY</sequence>
<evidence type="ECO:0000313" key="3">
    <source>
        <dbReference type="Proteomes" id="UP001190700"/>
    </source>
</evidence>
<dbReference type="Proteomes" id="UP001190700">
    <property type="component" value="Unassembled WGS sequence"/>
</dbReference>
<feature type="region of interest" description="Disordered" evidence="1">
    <location>
        <begin position="44"/>
        <end position="73"/>
    </location>
</feature>
<organism evidence="2 3">
    <name type="scientific">Cymbomonas tetramitiformis</name>
    <dbReference type="NCBI Taxonomy" id="36881"/>
    <lineage>
        <taxon>Eukaryota</taxon>
        <taxon>Viridiplantae</taxon>
        <taxon>Chlorophyta</taxon>
        <taxon>Pyramimonadophyceae</taxon>
        <taxon>Pyramimonadales</taxon>
        <taxon>Pyramimonadaceae</taxon>
        <taxon>Cymbomonas</taxon>
    </lineage>
</organism>
<evidence type="ECO:0000256" key="1">
    <source>
        <dbReference type="SAM" id="MobiDB-lite"/>
    </source>
</evidence>
<accession>A0AAE0BUX7</accession>
<name>A0AAE0BUX7_9CHLO</name>
<comment type="caution">
    <text evidence="2">The sequence shown here is derived from an EMBL/GenBank/DDBJ whole genome shotgun (WGS) entry which is preliminary data.</text>
</comment>
<keyword evidence="3" id="KW-1185">Reference proteome</keyword>
<feature type="region of interest" description="Disordered" evidence="1">
    <location>
        <begin position="338"/>
        <end position="359"/>
    </location>
</feature>